<dbReference type="Proteomes" id="UP000008066">
    <property type="component" value="Unassembled WGS sequence"/>
</dbReference>
<dbReference type="Pfam" id="PF14420">
    <property type="entry name" value="Clr5"/>
    <property type="match status" value="1"/>
</dbReference>
<dbReference type="eggNOG" id="ENOG502R8HM">
    <property type="taxonomic scope" value="Eukaryota"/>
</dbReference>
<dbReference type="RefSeq" id="XP_006693909.1">
    <property type="nucleotide sequence ID" value="XM_006693846.1"/>
</dbReference>
<evidence type="ECO:0000313" key="2">
    <source>
        <dbReference type="EMBL" id="EGS21613.1"/>
    </source>
</evidence>
<dbReference type="AlphaFoldDB" id="G0S6F8"/>
<reference evidence="2 3" key="1">
    <citation type="journal article" date="2011" name="Cell">
        <title>Insight into structure and assembly of the nuclear pore complex by utilizing the genome of a eukaryotic thermophile.</title>
        <authorList>
            <person name="Amlacher S."/>
            <person name="Sarges P."/>
            <person name="Flemming D."/>
            <person name="van Noort V."/>
            <person name="Kunze R."/>
            <person name="Devos D.P."/>
            <person name="Arumugam M."/>
            <person name="Bork P."/>
            <person name="Hurt E."/>
        </authorList>
    </citation>
    <scope>NUCLEOTIDE SEQUENCE [LARGE SCALE GENOMIC DNA]</scope>
    <source>
        <strain evidence="3">DSM 1495 / CBS 144.50 / IMI 039719</strain>
    </source>
</reference>
<organism evidence="3">
    <name type="scientific">Chaetomium thermophilum (strain DSM 1495 / CBS 144.50 / IMI 039719)</name>
    <name type="common">Thermochaetoides thermophila</name>
    <dbReference type="NCBI Taxonomy" id="759272"/>
    <lineage>
        <taxon>Eukaryota</taxon>
        <taxon>Fungi</taxon>
        <taxon>Dikarya</taxon>
        <taxon>Ascomycota</taxon>
        <taxon>Pezizomycotina</taxon>
        <taxon>Sordariomycetes</taxon>
        <taxon>Sordariomycetidae</taxon>
        <taxon>Sordariales</taxon>
        <taxon>Chaetomiaceae</taxon>
        <taxon>Thermochaetoides</taxon>
    </lineage>
</organism>
<name>G0S6F8_CHATD</name>
<dbReference type="EMBL" id="GL988041">
    <property type="protein sequence ID" value="EGS21613.1"/>
    <property type="molecule type" value="Genomic_DNA"/>
</dbReference>
<dbReference type="PANTHER" id="PTHR38788">
    <property type="entry name" value="CLR5 DOMAIN-CONTAINING PROTEIN"/>
    <property type="match status" value="1"/>
</dbReference>
<dbReference type="PANTHER" id="PTHR38788:SF3">
    <property type="entry name" value="CLR5 DOMAIN-CONTAINING PROTEIN"/>
    <property type="match status" value="1"/>
</dbReference>
<accession>G0S6F8</accession>
<dbReference type="InterPro" id="IPR025676">
    <property type="entry name" value="Clr5_dom"/>
</dbReference>
<feature type="domain" description="Clr5" evidence="1">
    <location>
        <begin position="29"/>
        <end position="80"/>
    </location>
</feature>
<gene>
    <name evidence="2" type="ORF">CTHT_0034770</name>
</gene>
<keyword evidence="3" id="KW-1185">Reference proteome</keyword>
<dbReference type="OMA" id="TEREYYP"/>
<evidence type="ECO:0000313" key="3">
    <source>
        <dbReference type="Proteomes" id="UP000008066"/>
    </source>
</evidence>
<dbReference type="OrthoDB" id="5308957at2759"/>
<sequence>MSNYYMYAQGQHYQQPQQSQATMIRPTKPEDWEPYREIIAEMYNTLNMRLKDVMTQMQIAYNFKATEKQYKTQLKKWNLDTKYIKASEYLYMIKTLRERKAIDPNKETRFILRGKVVDPKDIARFEKRAIKKGLLKEGEPIHVDDEPIEEITCCTPPPEGMDSYPVWQTGDYDGYDPSSEYPYSY</sequence>
<evidence type="ECO:0000259" key="1">
    <source>
        <dbReference type="Pfam" id="PF14420"/>
    </source>
</evidence>
<dbReference type="GeneID" id="18257515"/>
<dbReference type="KEGG" id="cthr:CTHT_0034770"/>
<proteinExistence type="predicted"/>
<protein>
    <recommendedName>
        <fullName evidence="1">Clr5 domain-containing protein</fullName>
    </recommendedName>
</protein>
<dbReference type="HOGENOM" id="CLU_099149_1_0_1"/>